<dbReference type="EMBL" id="QLMC01000004">
    <property type="protein sequence ID" value="RAJ95676.1"/>
    <property type="molecule type" value="Genomic_DNA"/>
</dbReference>
<keyword evidence="3" id="KW-0479">Metal-binding</keyword>
<keyword evidence="7" id="KW-0411">Iron-sulfur</keyword>
<keyword evidence="2" id="KW-0285">Flavoprotein</keyword>
<reference evidence="9 10" key="1">
    <citation type="submission" date="2018-06" db="EMBL/GenBank/DDBJ databases">
        <title>Genomic Encyclopedia of Archaeal and Bacterial Type Strains, Phase II (KMG-II): from individual species to whole genera.</title>
        <authorList>
            <person name="Goeker M."/>
        </authorList>
    </citation>
    <scope>NUCLEOTIDE SEQUENCE [LARGE SCALE GENOMIC DNA]</scope>
    <source>
        <strain evidence="9 10">DSM 21851</strain>
    </source>
</reference>
<dbReference type="GO" id="GO:0008720">
    <property type="term" value="F:D-lactate dehydrogenase (NAD+) activity"/>
    <property type="evidence" value="ECO:0007669"/>
    <property type="project" value="TreeGrafter"/>
</dbReference>
<dbReference type="RefSeq" id="WP_111629476.1">
    <property type="nucleotide sequence ID" value="NZ_QLMC01000004.1"/>
</dbReference>
<evidence type="ECO:0000256" key="6">
    <source>
        <dbReference type="ARBA" id="ARBA00023004"/>
    </source>
</evidence>
<dbReference type="InterPro" id="IPR004113">
    <property type="entry name" value="FAD-bd_oxidored_4_C"/>
</dbReference>
<dbReference type="PROSITE" id="PS00198">
    <property type="entry name" value="4FE4S_FER_1"/>
    <property type="match status" value="1"/>
</dbReference>
<keyword evidence="5" id="KW-0560">Oxidoreductase</keyword>
<gene>
    <name evidence="9" type="ORF">LX87_03424</name>
</gene>
<dbReference type="SUPFAM" id="SSF56176">
    <property type="entry name" value="FAD-binding/transporter-associated domain-like"/>
    <property type="match status" value="1"/>
</dbReference>
<dbReference type="PANTHER" id="PTHR11748:SF119">
    <property type="entry name" value="D-2-HYDROXYGLUTARATE DEHYDROGENASE"/>
    <property type="match status" value="1"/>
</dbReference>
<dbReference type="SUPFAM" id="SSF55103">
    <property type="entry name" value="FAD-linked oxidases, C-terminal domain"/>
    <property type="match status" value="1"/>
</dbReference>
<dbReference type="PANTHER" id="PTHR11748">
    <property type="entry name" value="D-LACTATE DEHYDROGENASE"/>
    <property type="match status" value="1"/>
</dbReference>
<keyword evidence="10" id="KW-1185">Reference proteome</keyword>
<dbReference type="Proteomes" id="UP000248790">
    <property type="component" value="Unassembled WGS sequence"/>
</dbReference>
<evidence type="ECO:0000256" key="1">
    <source>
        <dbReference type="ARBA" id="ARBA00001974"/>
    </source>
</evidence>
<evidence type="ECO:0000256" key="7">
    <source>
        <dbReference type="ARBA" id="ARBA00023014"/>
    </source>
</evidence>
<dbReference type="GO" id="GO:0004458">
    <property type="term" value="F:D-lactate dehydrogenase (cytochrome) activity"/>
    <property type="evidence" value="ECO:0007669"/>
    <property type="project" value="TreeGrafter"/>
</dbReference>
<dbReference type="GO" id="GO:0046872">
    <property type="term" value="F:metal ion binding"/>
    <property type="evidence" value="ECO:0007669"/>
    <property type="project" value="UniProtKB-KW"/>
</dbReference>
<dbReference type="SUPFAM" id="SSF46548">
    <property type="entry name" value="alpha-helical ferredoxin"/>
    <property type="match status" value="1"/>
</dbReference>
<evidence type="ECO:0000313" key="10">
    <source>
        <dbReference type="Proteomes" id="UP000248790"/>
    </source>
</evidence>
<evidence type="ECO:0000256" key="5">
    <source>
        <dbReference type="ARBA" id="ARBA00023002"/>
    </source>
</evidence>
<name>A0A327WVF5_LARAB</name>
<evidence type="ECO:0000259" key="8">
    <source>
        <dbReference type="PROSITE" id="PS51387"/>
    </source>
</evidence>
<dbReference type="Pfam" id="PF13534">
    <property type="entry name" value="Fer4_17"/>
    <property type="match status" value="1"/>
</dbReference>
<dbReference type="Gene3D" id="3.30.465.10">
    <property type="match status" value="1"/>
</dbReference>
<dbReference type="OrthoDB" id="9767256at2"/>
<dbReference type="GO" id="GO:0051536">
    <property type="term" value="F:iron-sulfur cluster binding"/>
    <property type="evidence" value="ECO:0007669"/>
    <property type="project" value="UniProtKB-KW"/>
</dbReference>
<dbReference type="InterPro" id="IPR006094">
    <property type="entry name" value="Oxid_FAD_bind_N"/>
</dbReference>
<organism evidence="9 10">
    <name type="scientific">Larkinella arboricola</name>
    <dbReference type="NCBI Taxonomy" id="643671"/>
    <lineage>
        <taxon>Bacteria</taxon>
        <taxon>Pseudomonadati</taxon>
        <taxon>Bacteroidota</taxon>
        <taxon>Cytophagia</taxon>
        <taxon>Cytophagales</taxon>
        <taxon>Spirosomataceae</taxon>
        <taxon>Larkinella</taxon>
    </lineage>
</organism>
<keyword evidence="6" id="KW-0408">Iron</keyword>
<accession>A0A327WVF5</accession>
<dbReference type="InterPro" id="IPR016166">
    <property type="entry name" value="FAD-bd_PCMH"/>
</dbReference>
<comment type="cofactor">
    <cofactor evidence="1">
        <name>FAD</name>
        <dbReference type="ChEBI" id="CHEBI:57692"/>
    </cofactor>
</comment>
<comment type="caution">
    <text evidence="9">The sequence shown here is derived from an EMBL/GenBank/DDBJ whole genome shotgun (WGS) entry which is preliminary data.</text>
</comment>
<dbReference type="GO" id="GO:0071949">
    <property type="term" value="F:FAD binding"/>
    <property type="evidence" value="ECO:0007669"/>
    <property type="project" value="InterPro"/>
</dbReference>
<dbReference type="Pfam" id="PF01565">
    <property type="entry name" value="FAD_binding_4"/>
    <property type="match status" value="1"/>
</dbReference>
<dbReference type="PROSITE" id="PS51387">
    <property type="entry name" value="FAD_PCMH"/>
    <property type="match status" value="1"/>
</dbReference>
<keyword evidence="4" id="KW-0274">FAD</keyword>
<dbReference type="InterPro" id="IPR036318">
    <property type="entry name" value="FAD-bd_PCMH-like_sf"/>
</dbReference>
<dbReference type="InterPro" id="IPR016171">
    <property type="entry name" value="Vanillyl_alc_oxidase_C-sub2"/>
</dbReference>
<evidence type="ECO:0000256" key="2">
    <source>
        <dbReference type="ARBA" id="ARBA00022630"/>
    </source>
</evidence>
<proteinExistence type="predicted"/>
<dbReference type="Gene3D" id="3.30.70.2740">
    <property type="match status" value="1"/>
</dbReference>
<evidence type="ECO:0000256" key="4">
    <source>
        <dbReference type="ARBA" id="ARBA00022827"/>
    </source>
</evidence>
<dbReference type="InterPro" id="IPR016169">
    <property type="entry name" value="FAD-bd_PCMH_sub2"/>
</dbReference>
<dbReference type="InterPro" id="IPR017900">
    <property type="entry name" value="4Fe4S_Fe_S_CS"/>
</dbReference>
<evidence type="ECO:0000313" key="9">
    <source>
        <dbReference type="EMBL" id="RAJ95676.1"/>
    </source>
</evidence>
<feature type="domain" description="FAD-binding PCMH-type" evidence="8">
    <location>
        <begin position="42"/>
        <end position="289"/>
    </location>
</feature>
<dbReference type="InterPro" id="IPR016164">
    <property type="entry name" value="FAD-linked_Oxase-like_C"/>
</dbReference>
<dbReference type="Pfam" id="PF02913">
    <property type="entry name" value="FAD-oxidase_C"/>
    <property type="match status" value="1"/>
</dbReference>
<protein>
    <recommendedName>
        <fullName evidence="8">FAD-binding PCMH-type domain-containing protein</fullName>
    </recommendedName>
</protein>
<dbReference type="AlphaFoldDB" id="A0A327WVF5"/>
<evidence type="ECO:0000256" key="3">
    <source>
        <dbReference type="ARBA" id="ARBA00022723"/>
    </source>
</evidence>
<dbReference type="Gene3D" id="1.10.45.10">
    <property type="entry name" value="Vanillyl-alcohol Oxidase, Chain A, domain 4"/>
    <property type="match status" value="1"/>
</dbReference>
<sequence>MFRIPDPTFSSLAPTFEGDLYFDESPEHHAMRLLYATDASVYQEKPLAVAIPKTVEDIRRLVRFARQNHTSLIPRAAGTSLAGQVVGGGIVVDCSKYFTGVLEINAAEGWVRVQPGVIRDDLNALLKPHGLMFGPETSTASRAMVGGMIGNNSCGLHSIIWGTTRHHLLEVRAVLSDGAEVTFRRLSRDEFEQKCRGEKVVSPLEQKIYQQIRHVLGNSAVQQQIRDGFPKPTITRRNTGYALDALVPFFEQHPDERPSDQSFNFCNLIAGSEGTLCFVTEAKLNLLPLPPQKSALVCAHFSTIRQSLEANLVALEHGCSASELVDDYILQLTKGNIEQAKNRDFVEGDPKAVLMIEFFADTVEEVTRRASELIAALQQQGLGYAYPVLFGTDAVKAWNLRKAGLSIMYNIPGDQKPANVIEDCAVDVRDLPDYIDELDRMAAEKHGLTLEYSAHAGAGELHVLPLINLKSEQGRQQFRDLLADTAALVKKYGGSLSGEHGDGRLRGEFIPFMIGEANFRLVQEVKKSWDPNGIFNPGKIVDTPAMNAFLRYEPDQKTGVPDTIFDFSAEENILNLAEKCSGSGDCRKTAVTGGTMCPSYMVTRRERDTTRARANILRQFLTHSDKPNPFDHEEIKEVMDLCLSCKGCKSECPSSVDISRMKAEFLQHYYDANGVPLRSRLVGNFTKLMSLASLAPWAYNAIYDTPALRRMANRMAGFHPERTMPELGKTTLRQWVKGRPRSASPQKVYLFCDEFTNYNDVEVGMKTVQLLERLGYAVSIPDHLESGRTYLSKGLVRDAQKIATENVRRLKDLITAETPLIGIEPSAILGFRDEYPDLVPQQLKADAQHLAKHSLLVEEFIAQEIDKGRIAKTAFTTEKRLIKLHGHCHQKALTSLVPTKRMLSLPENYEVQLIPSGCCGMAGSFGYEKEHYDVSMQVGELVLFPTVRQQPADVLIAAPGTSCRHQIKDGTGRIAKHPAEILFDALL</sequence>
<dbReference type="GO" id="GO:1903457">
    <property type="term" value="P:lactate catabolic process"/>
    <property type="evidence" value="ECO:0007669"/>
    <property type="project" value="TreeGrafter"/>
</dbReference>